<dbReference type="Pfam" id="PF02720">
    <property type="entry name" value="DUF222"/>
    <property type="match status" value="1"/>
</dbReference>
<evidence type="ECO:0000256" key="1">
    <source>
        <dbReference type="ARBA" id="ARBA00023450"/>
    </source>
</evidence>
<keyword evidence="4" id="KW-0378">Hydrolase</keyword>
<feature type="region of interest" description="Disordered" evidence="2">
    <location>
        <begin position="220"/>
        <end position="247"/>
    </location>
</feature>
<dbReference type="Gene3D" id="1.10.30.50">
    <property type="match status" value="1"/>
</dbReference>
<reference evidence="4 5" key="1">
    <citation type="submission" date="2016-10" db="EMBL/GenBank/DDBJ databases">
        <authorList>
            <person name="de Groot N.N."/>
        </authorList>
    </citation>
    <scope>NUCLEOTIDE SEQUENCE [LARGE SCALE GENOMIC DNA]</scope>
    <source>
        <strain evidence="4 5">StLB037</strain>
    </source>
</reference>
<proteinExistence type="inferred from homology"/>
<evidence type="ECO:0000313" key="4">
    <source>
        <dbReference type="EMBL" id="SDP07587.1"/>
    </source>
</evidence>
<comment type="similarity">
    <text evidence="1">Belongs to the Rv1128c/1148c/1588c/1702c/1945/3466 family.</text>
</comment>
<dbReference type="InterPro" id="IPR003870">
    <property type="entry name" value="DUF222"/>
</dbReference>
<name>A0A1H0PR25_MICTS</name>
<dbReference type="Proteomes" id="UP000186456">
    <property type="component" value="Unassembled WGS sequence"/>
</dbReference>
<dbReference type="EMBL" id="FNJN01000004">
    <property type="protein sequence ID" value="SDP07587.1"/>
    <property type="molecule type" value="Genomic_DNA"/>
</dbReference>
<sequence>MSSPTPSAADSAGSSVREALVAEALAADAALAAAEARRTRAYAALGQYGLTRATEHRSSVRASDMAMREIASEVAAVARLSDRTVQTHIGRALQLVDDYPAVVDAWEAGALTRAHVRIVLDAGAALPEERRPEFDTLAVGLAAQLSPGRLRSRLAALAEKLNPTTLTERHQRGRETRCVRVVPGVDGMSDLIATLPTVLAVGIYDRLTLQSRAVIDARTVGGPDPQVDRTTAEPVQGQGATASAVDERTTDQLRADILADLLLAAAPVADPTRSGDGPGVLGEIRARVQVVVPALTMLRPGDENLDPAELVGHGPIDAETARGIAESTTIPWDRVVTHPVTGAVLFTDTYQRSSAIDRHLRARDRRCRWPGCAVPAVRCEVDHTVDWALGGTTRVDNLAHLCQRHHSQKQFTRWKVRQRAGGILEWTSPSGRVYADEPLPYAPAVRFLPDDPSPPDDEAAPF</sequence>
<keyword evidence="4" id="KW-0255">Endonuclease</keyword>
<organism evidence="4 5">
    <name type="scientific">Microbacterium testaceum (strain StLB037)</name>
    <dbReference type="NCBI Taxonomy" id="979556"/>
    <lineage>
        <taxon>Bacteria</taxon>
        <taxon>Bacillati</taxon>
        <taxon>Actinomycetota</taxon>
        <taxon>Actinomycetes</taxon>
        <taxon>Micrococcales</taxon>
        <taxon>Microbacteriaceae</taxon>
        <taxon>Microbacterium</taxon>
    </lineage>
</organism>
<dbReference type="GO" id="GO:0003676">
    <property type="term" value="F:nucleic acid binding"/>
    <property type="evidence" value="ECO:0007669"/>
    <property type="project" value="InterPro"/>
</dbReference>
<keyword evidence="4" id="KW-0540">Nuclease</keyword>
<evidence type="ECO:0000256" key="2">
    <source>
        <dbReference type="SAM" id="MobiDB-lite"/>
    </source>
</evidence>
<dbReference type="RefSeq" id="WP_074695355.1">
    <property type="nucleotide sequence ID" value="NZ_FNJN01000004.1"/>
</dbReference>
<evidence type="ECO:0000313" key="5">
    <source>
        <dbReference type="Proteomes" id="UP000186456"/>
    </source>
</evidence>
<dbReference type="InterPro" id="IPR002711">
    <property type="entry name" value="HNH"/>
</dbReference>
<protein>
    <submittedName>
        <fullName evidence="4">HNH endonuclease</fullName>
    </submittedName>
</protein>
<dbReference type="AlphaFoldDB" id="A0A1H0PR25"/>
<dbReference type="Pfam" id="PF01844">
    <property type="entry name" value="HNH"/>
    <property type="match status" value="1"/>
</dbReference>
<dbReference type="SMART" id="SM00507">
    <property type="entry name" value="HNHc"/>
    <property type="match status" value="1"/>
</dbReference>
<accession>A0A1H0PR25</accession>
<dbReference type="GO" id="GO:0008270">
    <property type="term" value="F:zinc ion binding"/>
    <property type="evidence" value="ECO:0007669"/>
    <property type="project" value="InterPro"/>
</dbReference>
<feature type="domain" description="HNH nuclease" evidence="3">
    <location>
        <begin position="355"/>
        <end position="407"/>
    </location>
</feature>
<gene>
    <name evidence="4" type="ORF">SAMN04487788_1960</name>
</gene>
<dbReference type="InterPro" id="IPR003615">
    <property type="entry name" value="HNH_nuc"/>
</dbReference>
<evidence type="ECO:0000259" key="3">
    <source>
        <dbReference type="SMART" id="SM00507"/>
    </source>
</evidence>
<dbReference type="CDD" id="cd00085">
    <property type="entry name" value="HNHc"/>
    <property type="match status" value="1"/>
</dbReference>
<dbReference type="GO" id="GO:0004519">
    <property type="term" value="F:endonuclease activity"/>
    <property type="evidence" value="ECO:0007669"/>
    <property type="project" value="UniProtKB-KW"/>
</dbReference>